<keyword evidence="2 10" id="KW-0132">Cell division</keyword>
<keyword evidence="3 10" id="KW-0328">Glycosyltransferase</keyword>
<reference evidence="13 14" key="1">
    <citation type="submission" date="2019-04" db="EMBL/GenBank/DDBJ databases">
        <title>Phreatobacter aquaticus sp. nov.</title>
        <authorList>
            <person name="Choi A."/>
        </authorList>
    </citation>
    <scope>NUCLEOTIDE SEQUENCE [LARGE SCALE GENOMIC DNA]</scope>
    <source>
        <strain evidence="13 14">KCTC 52518</strain>
    </source>
</reference>
<dbReference type="GO" id="GO:0009252">
    <property type="term" value="P:peptidoglycan biosynthetic process"/>
    <property type="evidence" value="ECO:0007669"/>
    <property type="project" value="UniProtKB-UniRule"/>
</dbReference>
<dbReference type="EC" id="2.4.1.227" evidence="10"/>
<organism evidence="13 14">
    <name type="scientific">Phreatobacter stygius</name>
    <dbReference type="NCBI Taxonomy" id="1940610"/>
    <lineage>
        <taxon>Bacteria</taxon>
        <taxon>Pseudomonadati</taxon>
        <taxon>Pseudomonadota</taxon>
        <taxon>Alphaproteobacteria</taxon>
        <taxon>Hyphomicrobiales</taxon>
        <taxon>Phreatobacteraceae</taxon>
        <taxon>Phreatobacter</taxon>
    </lineage>
</organism>
<keyword evidence="14" id="KW-1185">Reference proteome</keyword>
<keyword evidence="9 10" id="KW-0961">Cell wall biogenesis/degradation</keyword>
<evidence type="ECO:0000256" key="6">
    <source>
        <dbReference type="ARBA" id="ARBA00022984"/>
    </source>
</evidence>
<dbReference type="InterPro" id="IPR007235">
    <property type="entry name" value="Glyco_trans_28_C"/>
</dbReference>
<dbReference type="GO" id="GO:0005975">
    <property type="term" value="P:carbohydrate metabolic process"/>
    <property type="evidence" value="ECO:0007669"/>
    <property type="project" value="InterPro"/>
</dbReference>
<evidence type="ECO:0000256" key="2">
    <source>
        <dbReference type="ARBA" id="ARBA00022618"/>
    </source>
</evidence>
<dbReference type="InterPro" id="IPR004276">
    <property type="entry name" value="GlycoTrans_28_N"/>
</dbReference>
<keyword evidence="4 10" id="KW-0808">Transferase</keyword>
<dbReference type="UniPathway" id="UPA00219"/>
<name>A0A4D7B6I3_9HYPH</name>
<comment type="catalytic activity">
    <reaction evidence="10">
        <text>di-trans,octa-cis-undecaprenyl diphospho-N-acetyl-alpha-D-muramoyl-L-alanyl-D-glutamyl-meso-2,6-diaminopimeloyl-D-alanyl-D-alanine + UDP-N-acetyl-alpha-D-glucosamine = di-trans,octa-cis-undecaprenyl diphospho-[N-acetyl-alpha-D-glucosaminyl-(1-&gt;4)]-N-acetyl-alpha-D-muramoyl-L-alanyl-D-glutamyl-meso-2,6-diaminopimeloyl-D-alanyl-D-alanine + UDP + H(+)</text>
        <dbReference type="Rhea" id="RHEA:31227"/>
        <dbReference type="ChEBI" id="CHEBI:15378"/>
        <dbReference type="ChEBI" id="CHEBI:57705"/>
        <dbReference type="ChEBI" id="CHEBI:58223"/>
        <dbReference type="ChEBI" id="CHEBI:61387"/>
        <dbReference type="ChEBI" id="CHEBI:61388"/>
        <dbReference type="EC" id="2.4.1.227"/>
    </reaction>
</comment>
<evidence type="ECO:0000256" key="8">
    <source>
        <dbReference type="ARBA" id="ARBA00023306"/>
    </source>
</evidence>
<dbReference type="Pfam" id="PF03033">
    <property type="entry name" value="Glyco_transf_28"/>
    <property type="match status" value="1"/>
</dbReference>
<feature type="binding site" evidence="10">
    <location>
        <position position="195"/>
    </location>
    <ligand>
        <name>UDP-N-acetyl-alpha-D-glucosamine</name>
        <dbReference type="ChEBI" id="CHEBI:57705"/>
    </ligand>
</feature>
<sequence length="372" mass="38517">MSQPLVLVCAGGTGGHLFPAEALSVALQARGCLVDLVTDERAEKYGSAFPARATHIIASATVTSKNPLALAKTALTLGRGYLHARKVIRVLRPKAVVGFGGYPTLPPMFAAAQLGVPTIIHDQNAVMGRANRQLSGKATAIATSFPGVLDKDPALRAKATFTGNPVRPMVITAAALPYDPPVAGGPFRLCVFGGSQGARVMSEILPPALEKLGPAERDRLLVVQQARGEDEANVKAAYQRLGIDAEVAPFFVDLPGWLARSHLVVARSGASTVAELAVIGRPSILVPLPHALDQDQLMNAATLASAMAATVVRQADFTPDWLAGELTRLMADPSPLIAAAAAAKAQGHADAADRLADLVLKTAGITPAGPAS</sequence>
<dbReference type="RefSeq" id="WP_136961266.1">
    <property type="nucleotide sequence ID" value="NZ_CP039690.1"/>
</dbReference>
<dbReference type="NCBIfam" id="TIGR01133">
    <property type="entry name" value="murG"/>
    <property type="match status" value="1"/>
</dbReference>
<dbReference type="GO" id="GO:0008360">
    <property type="term" value="P:regulation of cell shape"/>
    <property type="evidence" value="ECO:0007669"/>
    <property type="project" value="UniProtKB-KW"/>
</dbReference>
<evidence type="ECO:0000259" key="11">
    <source>
        <dbReference type="Pfam" id="PF03033"/>
    </source>
</evidence>
<dbReference type="GO" id="GO:0050511">
    <property type="term" value="F:undecaprenyldiphospho-muramoylpentapeptide beta-N-acetylglucosaminyltransferase activity"/>
    <property type="evidence" value="ECO:0007669"/>
    <property type="project" value="UniProtKB-UniRule"/>
</dbReference>
<dbReference type="GO" id="GO:0051301">
    <property type="term" value="P:cell division"/>
    <property type="evidence" value="ECO:0007669"/>
    <property type="project" value="UniProtKB-KW"/>
</dbReference>
<comment type="subcellular location">
    <subcellularLocation>
        <location evidence="10">Cell membrane</location>
        <topology evidence="10">Peripheral membrane protein</topology>
        <orientation evidence="10">Cytoplasmic side</orientation>
    </subcellularLocation>
</comment>
<dbReference type="PANTHER" id="PTHR21015:SF22">
    <property type="entry name" value="GLYCOSYLTRANSFERASE"/>
    <property type="match status" value="1"/>
</dbReference>
<comment type="similarity">
    <text evidence="10">Belongs to the glycosyltransferase 28 family. MurG subfamily.</text>
</comment>
<comment type="caution">
    <text evidence="10">Lacks conserved residue(s) required for the propagation of feature annotation.</text>
</comment>
<dbReference type="PANTHER" id="PTHR21015">
    <property type="entry name" value="UDP-N-ACETYLGLUCOSAMINE--N-ACETYLMURAMYL-(PENTAPEPTIDE) PYROPHOSPHORYL-UNDECAPRENOL N-ACETYLGLUCOSAMINE TRANSFERASE 1"/>
    <property type="match status" value="1"/>
</dbReference>
<protein>
    <recommendedName>
        <fullName evidence="10">UDP-N-acetylglucosamine--N-acetylmuramyl-(pentapeptide) pyrophosphoryl-undecaprenol N-acetylglucosamine transferase</fullName>
        <ecNumber evidence="10">2.4.1.227</ecNumber>
    </recommendedName>
    <alternativeName>
        <fullName evidence="10">Undecaprenyl-PP-MurNAc-pentapeptide-UDPGlcNAc GlcNAc transferase</fullName>
    </alternativeName>
</protein>
<evidence type="ECO:0000256" key="9">
    <source>
        <dbReference type="ARBA" id="ARBA00023316"/>
    </source>
</evidence>
<evidence type="ECO:0000256" key="5">
    <source>
        <dbReference type="ARBA" id="ARBA00022960"/>
    </source>
</evidence>
<evidence type="ECO:0000313" key="14">
    <source>
        <dbReference type="Proteomes" id="UP000298781"/>
    </source>
</evidence>
<feature type="binding site" evidence="10">
    <location>
        <position position="296"/>
    </location>
    <ligand>
        <name>UDP-N-acetyl-alpha-D-glucosamine</name>
        <dbReference type="ChEBI" id="CHEBI:57705"/>
    </ligand>
</feature>
<dbReference type="GO" id="GO:0071555">
    <property type="term" value="P:cell wall organization"/>
    <property type="evidence" value="ECO:0007669"/>
    <property type="project" value="UniProtKB-KW"/>
</dbReference>
<dbReference type="GO" id="GO:0005886">
    <property type="term" value="C:plasma membrane"/>
    <property type="evidence" value="ECO:0007669"/>
    <property type="project" value="UniProtKB-SubCell"/>
</dbReference>
<keyword evidence="8 10" id="KW-0131">Cell cycle</keyword>
<dbReference type="KEGG" id="pstg:E8M01_17345"/>
<dbReference type="Pfam" id="PF04101">
    <property type="entry name" value="Glyco_tran_28_C"/>
    <property type="match status" value="1"/>
</dbReference>
<dbReference type="HAMAP" id="MF_00033">
    <property type="entry name" value="MurG"/>
    <property type="match status" value="1"/>
</dbReference>
<dbReference type="Gene3D" id="3.40.50.2000">
    <property type="entry name" value="Glycogen Phosphorylase B"/>
    <property type="match status" value="2"/>
</dbReference>
<dbReference type="SUPFAM" id="SSF53756">
    <property type="entry name" value="UDP-Glycosyltransferase/glycogen phosphorylase"/>
    <property type="match status" value="1"/>
</dbReference>
<keyword evidence="5 10" id="KW-0133">Cell shape</keyword>
<dbReference type="OrthoDB" id="9808936at2"/>
<accession>A0A4D7B6I3</accession>
<gene>
    <name evidence="10 13" type="primary">murG</name>
    <name evidence="13" type="ORF">E8M01_17345</name>
</gene>
<dbReference type="AlphaFoldDB" id="A0A4D7B6I3"/>
<feature type="binding site" evidence="10">
    <location>
        <position position="124"/>
    </location>
    <ligand>
        <name>UDP-N-acetyl-alpha-D-glucosamine</name>
        <dbReference type="ChEBI" id="CHEBI:57705"/>
    </ligand>
</feature>
<evidence type="ECO:0000256" key="10">
    <source>
        <dbReference type="HAMAP-Rule" id="MF_00033"/>
    </source>
</evidence>
<dbReference type="InterPro" id="IPR006009">
    <property type="entry name" value="GlcNAc_MurG"/>
</dbReference>
<evidence type="ECO:0000256" key="7">
    <source>
        <dbReference type="ARBA" id="ARBA00023136"/>
    </source>
</evidence>
<dbReference type="CDD" id="cd03785">
    <property type="entry name" value="GT28_MurG"/>
    <property type="match status" value="1"/>
</dbReference>
<dbReference type="EMBL" id="CP039690">
    <property type="protein sequence ID" value="QCI65820.1"/>
    <property type="molecule type" value="Genomic_DNA"/>
</dbReference>
<keyword evidence="1 10" id="KW-1003">Cell membrane</keyword>
<keyword evidence="7 10" id="KW-0472">Membrane</keyword>
<proteinExistence type="inferred from homology"/>
<keyword evidence="6 10" id="KW-0573">Peptidoglycan synthesis</keyword>
<evidence type="ECO:0000256" key="4">
    <source>
        <dbReference type="ARBA" id="ARBA00022679"/>
    </source>
</evidence>
<evidence type="ECO:0000313" key="13">
    <source>
        <dbReference type="EMBL" id="QCI65820.1"/>
    </source>
</evidence>
<evidence type="ECO:0000256" key="3">
    <source>
        <dbReference type="ARBA" id="ARBA00022676"/>
    </source>
</evidence>
<dbReference type="GO" id="GO:0051991">
    <property type="term" value="F:UDP-N-acetyl-D-glucosamine:N-acetylmuramoyl-L-alanyl-D-glutamyl-meso-2,6-diaminopimelyl-D-alanyl-D-alanine-diphosphoundecaprenol 4-beta-N-acetylglucosaminlytransferase activity"/>
    <property type="evidence" value="ECO:0007669"/>
    <property type="project" value="RHEA"/>
</dbReference>
<feature type="binding site" evidence="10">
    <location>
        <begin position="13"/>
        <end position="15"/>
    </location>
    <ligand>
        <name>UDP-N-acetyl-alpha-D-glucosamine</name>
        <dbReference type="ChEBI" id="CHEBI:57705"/>
    </ligand>
</feature>
<feature type="domain" description="Glycosyl transferase family 28 C-terminal" evidence="12">
    <location>
        <begin position="189"/>
        <end position="355"/>
    </location>
</feature>
<evidence type="ECO:0000259" key="12">
    <source>
        <dbReference type="Pfam" id="PF04101"/>
    </source>
</evidence>
<dbReference type="Proteomes" id="UP000298781">
    <property type="component" value="Chromosome"/>
</dbReference>
<comment type="pathway">
    <text evidence="10">Cell wall biogenesis; peptidoglycan biosynthesis.</text>
</comment>
<evidence type="ECO:0000256" key="1">
    <source>
        <dbReference type="ARBA" id="ARBA00022475"/>
    </source>
</evidence>
<feature type="binding site" evidence="10">
    <location>
        <position position="167"/>
    </location>
    <ligand>
        <name>UDP-N-acetyl-alpha-D-glucosamine</name>
        <dbReference type="ChEBI" id="CHEBI:57705"/>
    </ligand>
</feature>
<comment type="function">
    <text evidence="10">Cell wall formation. Catalyzes the transfer of a GlcNAc subunit on undecaprenyl-pyrophosphoryl-MurNAc-pentapeptide (lipid intermediate I) to form undecaprenyl-pyrophosphoryl-MurNAc-(pentapeptide)GlcNAc (lipid intermediate II).</text>
</comment>
<feature type="domain" description="Glycosyltransferase family 28 N-terminal" evidence="11">
    <location>
        <begin position="6"/>
        <end position="142"/>
    </location>
</feature>